<evidence type="ECO:0000313" key="4">
    <source>
        <dbReference type="Proteomes" id="UP000262583"/>
    </source>
</evidence>
<dbReference type="SUPFAM" id="SSF51306">
    <property type="entry name" value="LexA/Signal peptidase"/>
    <property type="match status" value="1"/>
</dbReference>
<keyword evidence="1" id="KW-0472">Membrane</keyword>
<evidence type="ECO:0000259" key="2">
    <source>
        <dbReference type="Pfam" id="PF10502"/>
    </source>
</evidence>
<dbReference type="AlphaFoldDB" id="A0A2Z4Y3K8"/>
<dbReference type="InterPro" id="IPR036286">
    <property type="entry name" value="LexA/Signal_pep-like_sf"/>
</dbReference>
<dbReference type="Proteomes" id="UP000262583">
    <property type="component" value="Chromosome"/>
</dbReference>
<dbReference type="KEGG" id="schv:BRCON_1010"/>
<name>A0A2Z4Y3K8_SUMC1</name>
<protein>
    <recommendedName>
        <fullName evidence="2">Peptidase S26 domain-containing protein</fullName>
    </recommendedName>
</protein>
<dbReference type="GO" id="GO:0004252">
    <property type="term" value="F:serine-type endopeptidase activity"/>
    <property type="evidence" value="ECO:0007669"/>
    <property type="project" value="InterPro"/>
</dbReference>
<keyword evidence="1" id="KW-1133">Transmembrane helix</keyword>
<organism evidence="3 4">
    <name type="scientific">Sumerlaea chitinivorans</name>
    <dbReference type="NCBI Taxonomy" id="2250252"/>
    <lineage>
        <taxon>Bacteria</taxon>
        <taxon>Candidatus Sumerlaeota</taxon>
        <taxon>Candidatus Sumerlaeia</taxon>
        <taxon>Candidatus Sumerlaeales</taxon>
        <taxon>Candidatus Sumerlaeaceae</taxon>
        <taxon>Candidatus Sumerlaea</taxon>
    </lineage>
</organism>
<feature type="domain" description="Peptidase S26" evidence="2">
    <location>
        <begin position="122"/>
        <end position="222"/>
    </location>
</feature>
<dbReference type="Gene3D" id="2.10.109.10">
    <property type="entry name" value="Umud Fragment, subunit A"/>
    <property type="match status" value="1"/>
</dbReference>
<dbReference type="Pfam" id="PF10502">
    <property type="entry name" value="Peptidase_S26"/>
    <property type="match status" value="1"/>
</dbReference>
<proteinExistence type="predicted"/>
<feature type="transmembrane region" description="Helical" evidence="1">
    <location>
        <begin position="81"/>
        <end position="100"/>
    </location>
</feature>
<gene>
    <name evidence="3" type="ORF">BRCON_1010</name>
</gene>
<evidence type="ECO:0000256" key="1">
    <source>
        <dbReference type="SAM" id="Phobius"/>
    </source>
</evidence>
<accession>A0A2Z4Y3K8</accession>
<feature type="transmembrane region" description="Helical" evidence="1">
    <location>
        <begin position="33"/>
        <end position="50"/>
    </location>
</feature>
<dbReference type="EMBL" id="CP030759">
    <property type="protein sequence ID" value="AXA35787.1"/>
    <property type="molecule type" value="Genomic_DNA"/>
</dbReference>
<evidence type="ECO:0000313" key="3">
    <source>
        <dbReference type="EMBL" id="AXA35787.1"/>
    </source>
</evidence>
<dbReference type="InterPro" id="IPR019533">
    <property type="entry name" value="Peptidase_S26"/>
</dbReference>
<sequence>MFGLLGVHLLIITDAVATAIRANGQFWSFRNTIALWFAILFYAGVVITAAQYLLPAIFVVLSTVALSVLGAYTEFSGKRLLAMPVVILAIVAVVVGAYVISRPHSARIFAFVRLTKPVGGSILRKGDLLLVDYRAYWFARPSLGEIVHFDPPPFRLQHNKDEYLVNIMDYFQRVAGMPGDRIEKRNGIFYRNGNRMPDGLIPWGGERIPDWTFDVPEKHYFVPVTKIPDDVLTSLMGSLTGGSAQMPELFAPGWLFIGWKEATMVPSDQIYGRVLAIVNPPERRRWLFSSGE</sequence>
<feature type="transmembrane region" description="Helical" evidence="1">
    <location>
        <begin position="57"/>
        <end position="75"/>
    </location>
</feature>
<reference evidence="3 4" key="1">
    <citation type="submission" date="2018-05" db="EMBL/GenBank/DDBJ databases">
        <title>A metagenomic window into the 2 km-deep terrestrial subsurface aquifer revealed taxonomically and functionally diverse microbial community comprising novel uncultured bacterial lineages.</title>
        <authorList>
            <person name="Kadnikov V.V."/>
            <person name="Mardanov A.V."/>
            <person name="Beletsky A.V."/>
            <person name="Banks D."/>
            <person name="Pimenov N.V."/>
            <person name="Frank Y.A."/>
            <person name="Karnachuk O.V."/>
            <person name="Ravin N.V."/>
        </authorList>
    </citation>
    <scope>NUCLEOTIDE SEQUENCE [LARGE SCALE GENOMIC DNA]</scope>
    <source>
        <strain evidence="3">BY</strain>
    </source>
</reference>
<keyword evidence="1" id="KW-0812">Transmembrane</keyword>
<dbReference type="GO" id="GO:0006465">
    <property type="term" value="P:signal peptide processing"/>
    <property type="evidence" value="ECO:0007669"/>
    <property type="project" value="InterPro"/>
</dbReference>